<dbReference type="Proteomes" id="UP000014184">
    <property type="component" value="Unassembled WGS sequence"/>
</dbReference>
<protein>
    <recommendedName>
        <fullName evidence="4">RING-type E3 ubiquitin transferase</fullName>
    </recommendedName>
</protein>
<evidence type="ECO:0000256" key="1">
    <source>
        <dbReference type="SAM" id="Phobius"/>
    </source>
</evidence>
<keyword evidence="1" id="KW-1133">Transmembrane helix</keyword>
<name>A0A9P2T6Z7_THEFU</name>
<comment type="caution">
    <text evidence="2">The sequence shown here is derived from an EMBL/GenBank/DDBJ whole genome shotgun (WGS) entry which is preliminary data.</text>
</comment>
<feature type="transmembrane region" description="Helical" evidence="1">
    <location>
        <begin position="233"/>
        <end position="254"/>
    </location>
</feature>
<proteinExistence type="predicted"/>
<evidence type="ECO:0000313" key="3">
    <source>
        <dbReference type="Proteomes" id="UP000014184"/>
    </source>
</evidence>
<accession>A0A9P2T6Z7</accession>
<keyword evidence="1" id="KW-0812">Transmembrane</keyword>
<dbReference type="EMBL" id="AOSG01000086">
    <property type="protein sequence ID" value="EOR70016.1"/>
    <property type="molecule type" value="Genomic_DNA"/>
</dbReference>
<keyword evidence="1" id="KW-0472">Membrane</keyword>
<reference evidence="2 3" key="1">
    <citation type="journal article" date="2013" name="Genome Announc.">
        <title>Draft Genome Sequence of the Lignocellulose Decomposer Thermobifida fusca Strain TM51.</title>
        <authorList>
            <person name="Toth A."/>
            <person name="Barna T."/>
            <person name="Nagy I."/>
            <person name="Horvath B."/>
            <person name="Nagy I."/>
            <person name="Tancsics A."/>
            <person name="Kriszt B."/>
            <person name="Baka E."/>
            <person name="Fekete C."/>
            <person name="Kukolya J."/>
        </authorList>
    </citation>
    <scope>NUCLEOTIDE SEQUENCE [LARGE SCALE GENOMIC DNA]</scope>
    <source>
        <strain evidence="2 3">TM51</strain>
    </source>
</reference>
<gene>
    <name evidence="2" type="ORF">TM51_14751</name>
</gene>
<dbReference type="AlphaFoldDB" id="A0A9P2T6Z7"/>
<organism evidence="2 3">
    <name type="scientific">Thermobifida fusca TM51</name>
    <dbReference type="NCBI Taxonomy" id="1169414"/>
    <lineage>
        <taxon>Bacteria</taxon>
        <taxon>Bacillati</taxon>
        <taxon>Actinomycetota</taxon>
        <taxon>Actinomycetes</taxon>
        <taxon>Streptosporangiales</taxon>
        <taxon>Nocardiopsidaceae</taxon>
        <taxon>Thermobifida</taxon>
    </lineage>
</organism>
<sequence>MLVIGIALLASAAILAPMGFLAYRRWQHRHALATLCPRAFVALAGHNVTLHGRAATGPAGTVESRLAGVECVWHGHEVIRHYTTWRTVEETGERQQVLGDDRIADYSSPELFALIGPDGSPPSDQPILVDPEEADTTRVNLCLQRVVSRPQRGVPAPADDLLGRIKGRVSGIFRGETLEFEYRERAIRAGDPLIVRGRVELREGHPVLVAPEDGRLSIEHSTTAPPPVPGPPVHALLLSGSALLLGIAGLLLLVSS</sequence>
<dbReference type="RefSeq" id="WP_011293294.1">
    <property type="nucleotide sequence ID" value="NZ_AOSG01000086.1"/>
</dbReference>
<evidence type="ECO:0000313" key="2">
    <source>
        <dbReference type="EMBL" id="EOR70016.1"/>
    </source>
</evidence>
<evidence type="ECO:0008006" key="4">
    <source>
        <dbReference type="Google" id="ProtNLM"/>
    </source>
</evidence>
<keyword evidence="3" id="KW-1185">Reference proteome</keyword>